<feature type="transmembrane region" description="Helical" evidence="1">
    <location>
        <begin position="76"/>
        <end position="94"/>
    </location>
</feature>
<name>A0A832SF94_9EURY</name>
<dbReference type="GeneID" id="1472744"/>
<gene>
    <name evidence="2" type="ORF">HA338_10295</name>
</gene>
<evidence type="ECO:0000256" key="1">
    <source>
        <dbReference type="SAM" id="Phobius"/>
    </source>
</evidence>
<dbReference type="EMBL" id="DUJU01000119">
    <property type="protein sequence ID" value="HIH94396.1"/>
    <property type="molecule type" value="Genomic_DNA"/>
</dbReference>
<dbReference type="RefSeq" id="WP_011020896.1">
    <property type="nucleotide sequence ID" value="NZ_DUJU01000119.1"/>
</dbReference>
<dbReference type="AlphaFoldDB" id="A0A832SF94"/>
<dbReference type="OMA" id="PYFPWTI"/>
<sequence length="258" mass="28881">MKGIESAIWAEFLKMRRSTALWATFAVVSIMILMMGLMMFVLKNPVLAKDLGLLSVKAQLFGAADWPSFFTIFSESMPGMEMVIFGFVSSWVFGREYSDRTAKDLLALPVSRTSIVISKFIVILIWCVVLYLFAFALAITVGNVIQLSGWSFGHAFDRFIVLFEVAFLAVFLDTTVALIASYTRGYLAAIGFIIFAMVIVNFALTLGYGQYYPWAIAMLYATEGMEEQLSATSWIIVFITGSIGFFGTLAWWRYADQT</sequence>
<proteinExistence type="predicted"/>
<comment type="caution">
    <text evidence="2">The sequence shown here is derived from an EMBL/GenBank/DDBJ whole genome shotgun (WGS) entry which is preliminary data.</text>
</comment>
<evidence type="ECO:0000313" key="3">
    <source>
        <dbReference type="Proteomes" id="UP000600774"/>
    </source>
</evidence>
<dbReference type="PANTHER" id="PTHR37305:SF1">
    <property type="entry name" value="MEMBRANE PROTEIN"/>
    <property type="match status" value="1"/>
</dbReference>
<dbReference type="PANTHER" id="PTHR37305">
    <property type="entry name" value="INTEGRAL MEMBRANE PROTEIN-RELATED"/>
    <property type="match status" value="1"/>
</dbReference>
<feature type="transmembrane region" description="Helical" evidence="1">
    <location>
        <begin position="115"/>
        <end position="139"/>
    </location>
</feature>
<keyword evidence="1" id="KW-1133">Transmembrane helix</keyword>
<feature type="transmembrane region" description="Helical" evidence="1">
    <location>
        <begin position="159"/>
        <end position="179"/>
    </location>
</feature>
<dbReference type="Pfam" id="PF12730">
    <property type="entry name" value="ABC2_membrane_4"/>
    <property type="match status" value="1"/>
</dbReference>
<keyword evidence="1" id="KW-0472">Membrane</keyword>
<protein>
    <submittedName>
        <fullName evidence="2">ABC transporter permease subunit</fullName>
    </submittedName>
</protein>
<feature type="transmembrane region" description="Helical" evidence="1">
    <location>
        <begin position="186"/>
        <end position="211"/>
    </location>
</feature>
<dbReference type="Proteomes" id="UP000600774">
    <property type="component" value="Unassembled WGS sequence"/>
</dbReference>
<keyword evidence="1" id="KW-0812">Transmembrane</keyword>
<reference evidence="2" key="1">
    <citation type="journal article" date="2020" name="bioRxiv">
        <title>A rank-normalized archaeal taxonomy based on genome phylogeny resolves widespread incomplete and uneven classifications.</title>
        <authorList>
            <person name="Rinke C."/>
            <person name="Chuvochina M."/>
            <person name="Mussig A.J."/>
            <person name="Chaumeil P.-A."/>
            <person name="Waite D.W."/>
            <person name="Whitman W.B."/>
            <person name="Parks D.H."/>
            <person name="Hugenholtz P."/>
        </authorList>
    </citation>
    <scope>NUCLEOTIDE SEQUENCE</scope>
    <source>
        <strain evidence="2">UBA8876</strain>
    </source>
</reference>
<accession>A0A832SF94</accession>
<evidence type="ECO:0000313" key="2">
    <source>
        <dbReference type="EMBL" id="HIH94396.1"/>
    </source>
</evidence>
<feature type="transmembrane region" description="Helical" evidence="1">
    <location>
        <begin position="20"/>
        <end position="42"/>
    </location>
</feature>
<organism evidence="2 3">
    <name type="scientific">Methanosarcina acetivorans</name>
    <dbReference type="NCBI Taxonomy" id="2214"/>
    <lineage>
        <taxon>Archaea</taxon>
        <taxon>Methanobacteriati</taxon>
        <taxon>Methanobacteriota</taxon>
        <taxon>Stenosarchaea group</taxon>
        <taxon>Methanomicrobia</taxon>
        <taxon>Methanosarcinales</taxon>
        <taxon>Methanosarcinaceae</taxon>
        <taxon>Methanosarcina</taxon>
    </lineage>
</organism>
<feature type="transmembrane region" description="Helical" evidence="1">
    <location>
        <begin position="231"/>
        <end position="252"/>
    </location>
</feature>